<dbReference type="Pfam" id="PF07690">
    <property type="entry name" value="MFS_1"/>
    <property type="match status" value="1"/>
</dbReference>
<protein>
    <submittedName>
        <fullName evidence="8">DNA repair protein RAD50</fullName>
    </submittedName>
</protein>
<proteinExistence type="inferred from homology"/>
<evidence type="ECO:0000313" key="8">
    <source>
        <dbReference type="EMBL" id="KAF2864783.1"/>
    </source>
</evidence>
<feature type="transmembrane region" description="Helical" evidence="6">
    <location>
        <begin position="498"/>
        <end position="517"/>
    </location>
</feature>
<evidence type="ECO:0000256" key="4">
    <source>
        <dbReference type="ARBA" id="ARBA00022989"/>
    </source>
</evidence>
<feature type="transmembrane region" description="Helical" evidence="6">
    <location>
        <begin position="332"/>
        <end position="353"/>
    </location>
</feature>
<dbReference type="GO" id="GO:0022857">
    <property type="term" value="F:transmembrane transporter activity"/>
    <property type="evidence" value="ECO:0007669"/>
    <property type="project" value="InterPro"/>
</dbReference>
<dbReference type="InterPro" id="IPR036259">
    <property type="entry name" value="MFS_trans_sf"/>
</dbReference>
<dbReference type="InterPro" id="IPR011701">
    <property type="entry name" value="MFS"/>
</dbReference>
<feature type="transmembrane region" description="Helical" evidence="6">
    <location>
        <begin position="227"/>
        <end position="246"/>
    </location>
</feature>
<feature type="transmembrane region" description="Helical" evidence="6">
    <location>
        <begin position="181"/>
        <end position="201"/>
    </location>
</feature>
<accession>A0A7C8M3P6</accession>
<evidence type="ECO:0000256" key="3">
    <source>
        <dbReference type="ARBA" id="ARBA00022692"/>
    </source>
</evidence>
<dbReference type="GO" id="GO:0005886">
    <property type="term" value="C:plasma membrane"/>
    <property type="evidence" value="ECO:0007669"/>
    <property type="project" value="TreeGrafter"/>
</dbReference>
<keyword evidence="4 6" id="KW-1133">Transmembrane helix</keyword>
<dbReference type="PANTHER" id="PTHR23501:SF193">
    <property type="entry name" value="MULTIDRUG TRANSPORTER, PUTATIVE (AFU_ORTHOLOGUE AFUA_8G00940)-RELATED"/>
    <property type="match status" value="1"/>
</dbReference>
<comment type="subcellular location">
    <subcellularLocation>
        <location evidence="1">Membrane</location>
        <topology evidence="1">Multi-pass membrane protein</topology>
    </subcellularLocation>
</comment>
<dbReference type="PANTHER" id="PTHR23501">
    <property type="entry name" value="MAJOR FACILITATOR SUPERFAMILY"/>
    <property type="match status" value="1"/>
</dbReference>
<evidence type="ECO:0000256" key="5">
    <source>
        <dbReference type="ARBA" id="ARBA00023136"/>
    </source>
</evidence>
<dbReference type="OrthoDB" id="10021397at2759"/>
<dbReference type="SUPFAM" id="SSF103473">
    <property type="entry name" value="MFS general substrate transporter"/>
    <property type="match status" value="1"/>
</dbReference>
<feature type="transmembrane region" description="Helical" evidence="6">
    <location>
        <begin position="68"/>
        <end position="90"/>
    </location>
</feature>
<reference evidence="8 9" key="1">
    <citation type="submission" date="2020-01" db="EMBL/GenBank/DDBJ databases">
        <authorList>
            <consortium name="DOE Joint Genome Institute"/>
            <person name="Haridas S."/>
            <person name="Albert R."/>
            <person name="Binder M."/>
            <person name="Bloem J."/>
            <person name="Labutti K."/>
            <person name="Salamov A."/>
            <person name="Andreopoulos B."/>
            <person name="Baker S.E."/>
            <person name="Barry K."/>
            <person name="Bills G."/>
            <person name="Bluhm B.H."/>
            <person name="Cannon C."/>
            <person name="Castanera R."/>
            <person name="Culley D.E."/>
            <person name="Daum C."/>
            <person name="Ezra D."/>
            <person name="Gonzalez J.B."/>
            <person name="Henrissat B."/>
            <person name="Kuo A."/>
            <person name="Liang C."/>
            <person name="Lipzen A."/>
            <person name="Lutzoni F."/>
            <person name="Magnuson J."/>
            <person name="Mondo S."/>
            <person name="Nolan M."/>
            <person name="Ohm R."/>
            <person name="Pangilinan J."/>
            <person name="Park H.-J.H."/>
            <person name="Ramirez L."/>
            <person name="Alfaro M."/>
            <person name="Sun H."/>
            <person name="Tritt A."/>
            <person name="Yoshinaga Y."/>
            <person name="Zwiers L.-H.L."/>
            <person name="Turgeon B.G."/>
            <person name="Goodwin S.B."/>
            <person name="Spatafora J.W."/>
            <person name="Crous P.W."/>
            <person name="Grigoriev I.V."/>
        </authorList>
    </citation>
    <scope>NUCLEOTIDE SEQUENCE [LARGE SCALE GENOMIC DNA]</scope>
    <source>
        <strain evidence="8 9">CBS 611.86</strain>
    </source>
</reference>
<feature type="transmembrane region" description="Helical" evidence="6">
    <location>
        <begin position="154"/>
        <end position="175"/>
    </location>
</feature>
<feature type="transmembrane region" description="Helical" evidence="6">
    <location>
        <begin position="97"/>
        <end position="114"/>
    </location>
</feature>
<dbReference type="EMBL" id="JAADJZ010000040">
    <property type="protein sequence ID" value="KAF2864783.1"/>
    <property type="molecule type" value="Genomic_DNA"/>
</dbReference>
<dbReference type="InterPro" id="IPR020846">
    <property type="entry name" value="MFS_dom"/>
</dbReference>
<dbReference type="Gene3D" id="1.20.1720.10">
    <property type="entry name" value="Multidrug resistance protein D"/>
    <property type="match status" value="1"/>
</dbReference>
<feature type="transmembrane region" description="Helical" evidence="6">
    <location>
        <begin position="126"/>
        <end position="147"/>
    </location>
</feature>
<dbReference type="Proteomes" id="UP000481861">
    <property type="component" value="Unassembled WGS sequence"/>
</dbReference>
<dbReference type="Gene3D" id="1.20.1250.20">
    <property type="entry name" value="MFS general substrate transporter like domains"/>
    <property type="match status" value="1"/>
</dbReference>
<organism evidence="8 9">
    <name type="scientific">Massariosphaeria phaeospora</name>
    <dbReference type="NCBI Taxonomy" id="100035"/>
    <lineage>
        <taxon>Eukaryota</taxon>
        <taxon>Fungi</taxon>
        <taxon>Dikarya</taxon>
        <taxon>Ascomycota</taxon>
        <taxon>Pezizomycotina</taxon>
        <taxon>Dothideomycetes</taxon>
        <taxon>Pleosporomycetidae</taxon>
        <taxon>Pleosporales</taxon>
        <taxon>Pleosporales incertae sedis</taxon>
        <taxon>Massariosphaeria</taxon>
    </lineage>
</organism>
<comment type="caution">
    <text evidence="8">The sequence shown here is derived from an EMBL/GenBank/DDBJ whole genome shotgun (WGS) entry which is preliminary data.</text>
</comment>
<evidence type="ECO:0000313" key="9">
    <source>
        <dbReference type="Proteomes" id="UP000481861"/>
    </source>
</evidence>
<feature type="transmembrane region" description="Helical" evidence="6">
    <location>
        <begin position="360"/>
        <end position="380"/>
    </location>
</feature>
<evidence type="ECO:0000256" key="2">
    <source>
        <dbReference type="ARBA" id="ARBA00007520"/>
    </source>
</evidence>
<dbReference type="AlphaFoldDB" id="A0A7C8M3P6"/>
<name>A0A7C8M3P6_9PLEO</name>
<feature type="domain" description="Major facilitator superfamily (MFS) profile" evidence="7">
    <location>
        <begin position="31"/>
        <end position="520"/>
    </location>
</feature>
<dbReference type="PROSITE" id="PS50850">
    <property type="entry name" value="MFS"/>
    <property type="match status" value="1"/>
</dbReference>
<keyword evidence="5 6" id="KW-0472">Membrane</keyword>
<feature type="transmembrane region" description="Helical" evidence="6">
    <location>
        <begin position="28"/>
        <end position="48"/>
    </location>
</feature>
<feature type="transmembrane region" description="Helical" evidence="6">
    <location>
        <begin position="290"/>
        <end position="312"/>
    </location>
</feature>
<evidence type="ECO:0000259" key="7">
    <source>
        <dbReference type="PROSITE" id="PS50850"/>
    </source>
</evidence>
<comment type="similarity">
    <text evidence="2">Belongs to the major facilitator superfamily. TCR/Tet family.</text>
</comment>
<keyword evidence="9" id="KW-1185">Reference proteome</keyword>
<evidence type="ECO:0000256" key="1">
    <source>
        <dbReference type="ARBA" id="ARBA00004141"/>
    </source>
</evidence>
<keyword evidence="3 6" id="KW-0812">Transmembrane</keyword>
<evidence type="ECO:0000256" key="6">
    <source>
        <dbReference type="SAM" id="Phobius"/>
    </source>
</evidence>
<gene>
    <name evidence="8" type="ORF">BDV95DRAFT_613313</name>
</gene>
<sequence>MFGRKPKTSEKAAAPSLDGHQYVTGFRLVILFSALALNAIIIVLYTSVLGTATPSITTYFGTLEDVDWYSTAYLLLMCAFQPVTGQIYSVFRVKSTFLTFLSIVAVGTLISALAKSSVAFIAGRAVAGLGAAGLFNGSSVMIVAAVAPHLRAQLLSLASILVGFGAVAGPLVGGTITEHLGWRWCIWVFLPPIGAIAFIFLTQRIPEQVEKAPALSVVRQIHRKLDLVGLTLFVPACTMLMLAISWGGTKYAWKSATIIALLVVSMVVFGVFLGWISYYKERSLIPPSIMMKPVVFCACLTAFFEGGAYLMIQWYLPLWFQVVKGAGPEKSGVMSLPTCITWIVTGVFCTLLLKTIPYAPVWALAGHAATAIGSGLMTTFTPSTSSGEWIGYQILAGTGRGIAMQMPLLAVQSYLPADEFPYANANILFFQYFGGTIVNCMAKTVFINGLRSALAEFAPHVDAQKVVQSGATEIFRLVAPEDVQGVVLAYNQALAQTFWLPTACAILGAFSTLGLGWHKIGGEKKVKEVEAVVGDKSVDGSVDEKSAELKTV</sequence>
<feature type="transmembrane region" description="Helical" evidence="6">
    <location>
        <begin position="258"/>
        <end position="278"/>
    </location>
</feature>